<dbReference type="AlphaFoldDB" id="A0A0F9DN33"/>
<dbReference type="EMBL" id="LAZR01030921">
    <property type="protein sequence ID" value="KKL55211.1"/>
    <property type="molecule type" value="Genomic_DNA"/>
</dbReference>
<name>A0A0F9DN33_9ZZZZ</name>
<organism evidence="1">
    <name type="scientific">marine sediment metagenome</name>
    <dbReference type="NCBI Taxonomy" id="412755"/>
    <lineage>
        <taxon>unclassified sequences</taxon>
        <taxon>metagenomes</taxon>
        <taxon>ecological metagenomes</taxon>
    </lineage>
</organism>
<accession>A0A0F9DN33</accession>
<comment type="caution">
    <text evidence="1">The sequence shown here is derived from an EMBL/GenBank/DDBJ whole genome shotgun (WGS) entry which is preliminary data.</text>
</comment>
<protein>
    <submittedName>
        <fullName evidence="1">Uncharacterized protein</fullName>
    </submittedName>
</protein>
<reference evidence="1" key="1">
    <citation type="journal article" date="2015" name="Nature">
        <title>Complex archaea that bridge the gap between prokaryotes and eukaryotes.</title>
        <authorList>
            <person name="Spang A."/>
            <person name="Saw J.H."/>
            <person name="Jorgensen S.L."/>
            <person name="Zaremba-Niedzwiedzka K."/>
            <person name="Martijn J."/>
            <person name="Lind A.E."/>
            <person name="van Eijk R."/>
            <person name="Schleper C."/>
            <person name="Guy L."/>
            <person name="Ettema T.J."/>
        </authorList>
    </citation>
    <scope>NUCLEOTIDE SEQUENCE</scope>
</reference>
<proteinExistence type="predicted"/>
<sequence length="170" mass="19004">MKVGVLDCRPESTTQEEHRGYYAAIHLAWYYLNPPDPRTGERSPLVALGMDPKTLENCNAINAFFSEYDGGTVAPERSGLSGVGPKDKLVELALQGTAFDMLKGYWGAWYGNRGHQLFSEFYQSVDKWLASFEEYKDSEWKELVKQREQEEKDKAVAGLAQLGAGDEGAD</sequence>
<gene>
    <name evidence="1" type="ORF">LCGC14_2257690</name>
</gene>
<evidence type="ECO:0000313" key="1">
    <source>
        <dbReference type="EMBL" id="KKL55211.1"/>
    </source>
</evidence>